<gene>
    <name evidence="1" type="ORF">LCMiAC02_02080</name>
</gene>
<organism evidence="1">
    <name type="scientific">Mimivirus LCMiAC02</name>
    <dbReference type="NCBI Taxonomy" id="2506609"/>
    <lineage>
        <taxon>Viruses</taxon>
        <taxon>Varidnaviria</taxon>
        <taxon>Bamfordvirae</taxon>
        <taxon>Nucleocytoviricota</taxon>
        <taxon>Megaviricetes</taxon>
        <taxon>Imitervirales</taxon>
        <taxon>Mimiviridae</taxon>
        <taxon>Klosneuvirinae</taxon>
    </lineage>
</organism>
<dbReference type="EMBL" id="MK500408">
    <property type="protein sequence ID" value="QBK89115.1"/>
    <property type="molecule type" value="Genomic_DNA"/>
</dbReference>
<proteinExistence type="predicted"/>
<protein>
    <submittedName>
        <fullName evidence="1">Uncharacterized protein</fullName>
    </submittedName>
</protein>
<evidence type="ECO:0000313" key="1">
    <source>
        <dbReference type="EMBL" id="QBK89115.1"/>
    </source>
</evidence>
<accession>A0A481Z243</accession>
<name>A0A481Z243_9VIRU</name>
<sequence length="571" mass="67583">MNKYNFVKEFDDRVRSKRLNKSQIETKNYKMYKKYEEFIREETDDYELIKGRTISERIKRFEECIEKDKQNKVLDMPRDNNYPINSEVTKEWINLADTPELKEAAEYFIKHTAHISFKKFKDELKKAVLKFNERNLQRPYILILHTTQEEEPKSNEWVAKLMYEHLNPKPIDIFSIKNEGDIRINKTHPTINRAGSFMVDFLICDDGSFRGGQLAGDIDDVMKKLCIGVHHRPTLHVIVPFYSTLALNMMKKVKENNNNFDMYTSYHMKTISEHIDYDLSIIGQNITVERFRKNKIILNAYPSGLIPIYFDYKIPDGVSVYNQTYNLGLPPGNAENIKSVPEFVSKLRRFVSNCKKINYSKYQKGKLHGLTYDYAKGTFDIVETEKNKFETMDKGHFTRDMRIDNCIMSFYKNDKVYRYYAAGEMRGYYIYILMKYIDKWIKPRINKLYKLIVEKSKLNGTATLIYSNIIQDLRGDKQLYFDELVTQLVKIKLVERSEQGTKITFKNVNQYATDHKNIFIDPTLDNDVIVNKVAHDLIYKTVMNEIIQSGGNIDYYNKYVKYKTKYFKLKS</sequence>
<reference evidence="1" key="1">
    <citation type="journal article" date="2019" name="MBio">
        <title>Virus Genomes from Deep Sea Sediments Expand the Ocean Megavirome and Support Independent Origins of Viral Gigantism.</title>
        <authorList>
            <person name="Backstrom D."/>
            <person name="Yutin N."/>
            <person name="Jorgensen S.L."/>
            <person name="Dharamshi J."/>
            <person name="Homa F."/>
            <person name="Zaremba-Niedwiedzka K."/>
            <person name="Spang A."/>
            <person name="Wolf Y.I."/>
            <person name="Koonin E.V."/>
            <person name="Ettema T.J."/>
        </authorList>
    </citation>
    <scope>NUCLEOTIDE SEQUENCE</scope>
</reference>